<dbReference type="EC" id="3.5.1.28" evidence="2"/>
<comment type="caution">
    <text evidence="7">The sequence shown here is derived from an EMBL/GenBank/DDBJ whole genome shotgun (WGS) entry which is preliminary data.</text>
</comment>
<dbReference type="GO" id="GO:0071555">
    <property type="term" value="P:cell wall organization"/>
    <property type="evidence" value="ECO:0007669"/>
    <property type="project" value="UniProtKB-KW"/>
</dbReference>
<feature type="signal peptide" evidence="5">
    <location>
        <begin position="1"/>
        <end position="18"/>
    </location>
</feature>
<evidence type="ECO:0000313" key="7">
    <source>
        <dbReference type="EMBL" id="RAG84370.1"/>
    </source>
</evidence>
<dbReference type="Gene3D" id="1.10.530.10">
    <property type="match status" value="1"/>
</dbReference>
<evidence type="ECO:0000313" key="8">
    <source>
        <dbReference type="Proteomes" id="UP000248889"/>
    </source>
</evidence>
<dbReference type="GO" id="GO:0009253">
    <property type="term" value="P:peptidoglycan catabolic process"/>
    <property type="evidence" value="ECO:0007669"/>
    <property type="project" value="InterPro"/>
</dbReference>
<dbReference type="CDD" id="cd06583">
    <property type="entry name" value="PGRP"/>
    <property type="match status" value="1"/>
</dbReference>
<gene>
    <name evidence="7" type="ORF">DN069_17050</name>
</gene>
<dbReference type="SMART" id="SM00644">
    <property type="entry name" value="Ami_2"/>
    <property type="match status" value="1"/>
</dbReference>
<dbReference type="GO" id="GO:0009254">
    <property type="term" value="P:peptidoglycan turnover"/>
    <property type="evidence" value="ECO:0007669"/>
    <property type="project" value="TreeGrafter"/>
</dbReference>
<dbReference type="Proteomes" id="UP000248889">
    <property type="component" value="Unassembled WGS sequence"/>
</dbReference>
<dbReference type="RefSeq" id="WP_111501869.1">
    <property type="nucleotide sequence ID" value="NZ_QKYN01000066.1"/>
</dbReference>
<dbReference type="InterPro" id="IPR051206">
    <property type="entry name" value="NAMLAA_amidase_2"/>
</dbReference>
<dbReference type="OrthoDB" id="66275at2"/>
<keyword evidence="3" id="KW-0378">Hydrolase</keyword>
<evidence type="ECO:0000256" key="1">
    <source>
        <dbReference type="ARBA" id="ARBA00001561"/>
    </source>
</evidence>
<dbReference type="InterPro" id="IPR002502">
    <property type="entry name" value="Amidase_domain"/>
</dbReference>
<evidence type="ECO:0000256" key="2">
    <source>
        <dbReference type="ARBA" id="ARBA00011901"/>
    </source>
</evidence>
<keyword evidence="4" id="KW-0961">Cell wall biogenesis/degradation</keyword>
<evidence type="ECO:0000256" key="4">
    <source>
        <dbReference type="ARBA" id="ARBA00023316"/>
    </source>
</evidence>
<dbReference type="InterPro" id="IPR036505">
    <property type="entry name" value="Amidase/PGRP_sf"/>
</dbReference>
<feature type="chain" id="PRO_5038751478" description="N-acetylmuramoyl-L-alanine amidase" evidence="5">
    <location>
        <begin position="19"/>
        <end position="688"/>
    </location>
</feature>
<dbReference type="Pfam" id="PF01510">
    <property type="entry name" value="Amidase_2"/>
    <property type="match status" value="1"/>
</dbReference>
<comment type="catalytic activity">
    <reaction evidence="1">
        <text>Hydrolyzes the link between N-acetylmuramoyl residues and L-amino acid residues in certain cell-wall glycopeptides.</text>
        <dbReference type="EC" id="3.5.1.28"/>
    </reaction>
</comment>
<reference evidence="7 8" key="1">
    <citation type="submission" date="2018-06" db="EMBL/GenBank/DDBJ databases">
        <title>Streptacidiphilus pinicola sp. nov., isolated from pine grove soil.</title>
        <authorList>
            <person name="Roh S.G."/>
            <person name="Park S."/>
            <person name="Kim M.-K."/>
            <person name="Yun B.-R."/>
            <person name="Park J."/>
            <person name="Kim M.J."/>
            <person name="Kim Y.S."/>
            <person name="Kim S.B."/>
        </authorList>
    </citation>
    <scope>NUCLEOTIDE SEQUENCE [LARGE SCALE GENOMIC DNA]</scope>
    <source>
        <strain evidence="7 8">MMS16-CNU450</strain>
    </source>
</reference>
<dbReference type="EMBL" id="QKYN01000066">
    <property type="protein sequence ID" value="RAG84370.1"/>
    <property type="molecule type" value="Genomic_DNA"/>
</dbReference>
<sequence length="688" mass="70354">MGFVLAAGALVVGAVAEAAPTGAGAKGPTPTAAPAVGSLAWPSVPAHPSTALQHDFAEAAAEFHVPVQVLLAVSYEETLWESHGGRPSTTGNYNVMGLTQVSPGDLSPTVQPDVGGPGDGAAAHRPSAAALKQLRQVDTASPALHTLQTAAALAGVPAKRLRTDMKQSVRGGAALLACYEAAASAGGHGLPTDPARWWPAVVAYAQAETPAAGQQFAARVYAVVQQGASRLTDDNQQLTLPASPSVQPAQLAGALAALAVPGSGSECPSGLACAFTPAAYRQDAKASATDYGNYAQADRPTDGDGISYLVLHATQGSRDGAIAFFQDPAAYASAHYLVGRDGSVTQLVPTKDIAWHTGNRTLNAHSIGVEQEGFALRTGSWYTEAEYQSSAALIRYLAARFGIPLDREHLLGRDDVPAPVQAGRAVTTHGDPGPYWDWSHLLDLVGAPLTGLHAQPVVGGTVTVAPPYDRTTQPDLTGCGSPTRACPSHPADFVYLRTAPSASAPLLGGGGTAASDVSDKAGYGQTFVVAGVASSGSGGDWVGVWYGGQEAWFEDPSWRDTLVPDPTPGAALTLVTPTGDQPIPVYGRAYPESSAYPAPLASLAASSAQALTPLAATIAPGQAYLAAGQLSGDFYAANYGCAGATGCAMVIGATQYYPIRFDHRLAFVRASDVQLIGPASLPTATPTR</sequence>
<keyword evidence="5" id="KW-0732">Signal</keyword>
<keyword evidence="8" id="KW-1185">Reference proteome</keyword>
<proteinExistence type="predicted"/>
<evidence type="ECO:0000259" key="6">
    <source>
        <dbReference type="SMART" id="SM00644"/>
    </source>
</evidence>
<organism evidence="7 8">
    <name type="scientific">Streptacidiphilus pinicola</name>
    <dbReference type="NCBI Taxonomy" id="2219663"/>
    <lineage>
        <taxon>Bacteria</taxon>
        <taxon>Bacillati</taxon>
        <taxon>Actinomycetota</taxon>
        <taxon>Actinomycetes</taxon>
        <taxon>Kitasatosporales</taxon>
        <taxon>Streptomycetaceae</taxon>
        <taxon>Streptacidiphilus</taxon>
    </lineage>
</organism>
<dbReference type="PANTHER" id="PTHR30417:SF1">
    <property type="entry name" value="N-ACETYLMURAMOYL-L-ALANINE AMIDASE AMID"/>
    <property type="match status" value="1"/>
</dbReference>
<protein>
    <recommendedName>
        <fullName evidence="2">N-acetylmuramoyl-L-alanine amidase</fullName>
        <ecNumber evidence="2">3.5.1.28</ecNumber>
    </recommendedName>
</protein>
<name>A0A2X0KBG2_9ACTN</name>
<evidence type="ECO:0000256" key="5">
    <source>
        <dbReference type="SAM" id="SignalP"/>
    </source>
</evidence>
<dbReference type="SUPFAM" id="SSF55846">
    <property type="entry name" value="N-acetylmuramoyl-L-alanine amidase-like"/>
    <property type="match status" value="1"/>
</dbReference>
<dbReference type="FunFam" id="3.40.80.10:FF:000006">
    <property type="entry name" value="N-acetylmuramoyl-L-alanine amidase"/>
    <property type="match status" value="1"/>
</dbReference>
<dbReference type="PANTHER" id="PTHR30417">
    <property type="entry name" value="N-ACETYLMURAMOYL-L-ALANINE AMIDASE AMID"/>
    <property type="match status" value="1"/>
</dbReference>
<dbReference type="Gene3D" id="3.40.80.10">
    <property type="entry name" value="Peptidoglycan recognition protein-like"/>
    <property type="match status" value="1"/>
</dbReference>
<accession>A0A2X0KBG2</accession>
<dbReference type="AlphaFoldDB" id="A0A2X0KBG2"/>
<evidence type="ECO:0000256" key="3">
    <source>
        <dbReference type="ARBA" id="ARBA00022801"/>
    </source>
</evidence>
<feature type="domain" description="N-acetylmuramoyl-L-alanine amidase" evidence="6">
    <location>
        <begin position="294"/>
        <end position="433"/>
    </location>
</feature>
<dbReference type="GO" id="GO:0008745">
    <property type="term" value="F:N-acetylmuramoyl-L-alanine amidase activity"/>
    <property type="evidence" value="ECO:0007669"/>
    <property type="project" value="UniProtKB-EC"/>
</dbReference>